<dbReference type="Pfam" id="PF20316">
    <property type="entry name" value="DUF6612"/>
    <property type="match status" value="1"/>
</dbReference>
<evidence type="ECO:0000313" key="3">
    <source>
        <dbReference type="Proteomes" id="UP000292927"/>
    </source>
</evidence>
<name>A0A4Q7P3S5_9FIRM</name>
<dbReference type="PROSITE" id="PS51257">
    <property type="entry name" value="PROKAR_LIPOPROTEIN"/>
    <property type="match status" value="1"/>
</dbReference>
<dbReference type="Proteomes" id="UP000292927">
    <property type="component" value="Unassembled WGS sequence"/>
</dbReference>
<dbReference type="AlphaFoldDB" id="A0A4Q7P3S5"/>
<reference evidence="2 3" key="1">
    <citation type="submission" date="2019-02" db="EMBL/GenBank/DDBJ databases">
        <title>Genomic Encyclopedia of Type Strains, Phase IV (KMG-IV): sequencing the most valuable type-strain genomes for metagenomic binning, comparative biology and taxonomic classification.</title>
        <authorList>
            <person name="Goeker M."/>
        </authorList>
    </citation>
    <scope>NUCLEOTIDE SEQUENCE [LARGE SCALE GENOMIC DNA]</scope>
    <source>
        <strain evidence="2 3">DSM 29486</strain>
    </source>
</reference>
<dbReference type="InterPro" id="IPR046720">
    <property type="entry name" value="DUF6612"/>
</dbReference>
<sequence length="467" mass="51555">MEKRTKRRRGLGLAAGIFLAVGLLAGCGGVKAEDLMKEASENASKASSVKGSMDMDMKMGVKQSGISVSLDLGMDMDIEAVNDPAQMHMKGKMTMSLMNISADMELYMALSEDGKKLTTYVKAADQWTVQESEMDENAADSLDVMDFSAYIEEAGDFKLQKGTEEVNGKEVYVIKSTVDGNAIAAAEKLLGDAMEQMKGIDYSKLKVDCTFKIFKDTKLPASISMEIKEGMGIQMDVQGAEASLDGMSFTINYDEYNTVDSIQIPKEALDEAKESNNTSGGNSFGKPNAGNTDETEPAESADGVYTIQDYDDSRKFSVKCPEGMEHNDYTSEYTAYFSADTDNGFYSAAYSAEKLSEYNSEQDIIDYFKEDQEYYGEDEDYSDIVYEDVKAFAADGKEIKYISLSYRFMEDTYYRDWQAWFVTEDGYAMVCNITEYSAEGPVSMVDEEMIGRLLSCFVGDDGNGGIA</sequence>
<organism evidence="2 3">
    <name type="scientific">Cuneatibacter caecimuris</name>
    <dbReference type="NCBI Taxonomy" id="1796618"/>
    <lineage>
        <taxon>Bacteria</taxon>
        <taxon>Bacillati</taxon>
        <taxon>Bacillota</taxon>
        <taxon>Clostridia</taxon>
        <taxon>Lachnospirales</taxon>
        <taxon>Lachnospiraceae</taxon>
        <taxon>Cuneatibacter</taxon>
    </lineage>
</organism>
<evidence type="ECO:0000256" key="1">
    <source>
        <dbReference type="SAM" id="MobiDB-lite"/>
    </source>
</evidence>
<feature type="region of interest" description="Disordered" evidence="1">
    <location>
        <begin position="271"/>
        <end position="304"/>
    </location>
</feature>
<dbReference type="Gene3D" id="2.50.20.20">
    <property type="match status" value="1"/>
</dbReference>
<accession>A0A4Q7P3S5</accession>
<comment type="caution">
    <text evidence="2">The sequence shown here is derived from an EMBL/GenBank/DDBJ whole genome shotgun (WGS) entry which is preliminary data.</text>
</comment>
<dbReference type="OrthoDB" id="2063137at2"/>
<dbReference type="EMBL" id="SGXF01000004">
    <property type="protein sequence ID" value="RZS94485.1"/>
    <property type="molecule type" value="Genomic_DNA"/>
</dbReference>
<protein>
    <submittedName>
        <fullName evidence="2">Uncharacterized protein</fullName>
    </submittedName>
</protein>
<keyword evidence="3" id="KW-1185">Reference proteome</keyword>
<gene>
    <name evidence="2" type="ORF">EV209_2328</name>
</gene>
<proteinExistence type="predicted"/>
<evidence type="ECO:0000313" key="2">
    <source>
        <dbReference type="EMBL" id="RZS94485.1"/>
    </source>
</evidence>
<dbReference type="RefSeq" id="WP_130435595.1">
    <property type="nucleotide sequence ID" value="NZ_SGXF01000004.1"/>
</dbReference>